<sequence length="114" mass="12419">MHMLLTVSVVCLLPLPVFAVSCTPSNSDDLCPTPRSPLKVFVTFSILLILLVLPFVACALCRRRRAIAPHNVMPLGPQASYSPPSRPSELPSHGLPFQGDYKTPRLPPPSYSPN</sequence>
<accession>A0AAD7KHG1</accession>
<evidence type="ECO:0000313" key="5">
    <source>
        <dbReference type="Proteomes" id="UP001215598"/>
    </source>
</evidence>
<evidence type="ECO:0000256" key="1">
    <source>
        <dbReference type="SAM" id="MobiDB-lite"/>
    </source>
</evidence>
<keyword evidence="5" id="KW-1185">Reference proteome</keyword>
<keyword evidence="2" id="KW-0812">Transmembrane</keyword>
<proteinExistence type="predicted"/>
<evidence type="ECO:0000256" key="2">
    <source>
        <dbReference type="SAM" id="Phobius"/>
    </source>
</evidence>
<dbReference type="EMBL" id="JARKIB010000003">
    <property type="protein sequence ID" value="KAJ7783263.1"/>
    <property type="molecule type" value="Genomic_DNA"/>
</dbReference>
<feature type="signal peptide" evidence="3">
    <location>
        <begin position="1"/>
        <end position="19"/>
    </location>
</feature>
<evidence type="ECO:0000256" key="3">
    <source>
        <dbReference type="SAM" id="SignalP"/>
    </source>
</evidence>
<evidence type="ECO:0000313" key="4">
    <source>
        <dbReference type="EMBL" id="KAJ7783263.1"/>
    </source>
</evidence>
<evidence type="ECO:0008006" key="6">
    <source>
        <dbReference type="Google" id="ProtNLM"/>
    </source>
</evidence>
<gene>
    <name evidence="4" type="ORF">B0H16DRAFT_1496129</name>
</gene>
<dbReference type="AlphaFoldDB" id="A0AAD7KHG1"/>
<feature type="region of interest" description="Disordered" evidence="1">
    <location>
        <begin position="72"/>
        <end position="114"/>
    </location>
</feature>
<organism evidence="4 5">
    <name type="scientific">Mycena metata</name>
    <dbReference type="NCBI Taxonomy" id="1033252"/>
    <lineage>
        <taxon>Eukaryota</taxon>
        <taxon>Fungi</taxon>
        <taxon>Dikarya</taxon>
        <taxon>Basidiomycota</taxon>
        <taxon>Agaricomycotina</taxon>
        <taxon>Agaricomycetes</taxon>
        <taxon>Agaricomycetidae</taxon>
        <taxon>Agaricales</taxon>
        <taxon>Marasmiineae</taxon>
        <taxon>Mycenaceae</taxon>
        <taxon>Mycena</taxon>
    </lineage>
</organism>
<protein>
    <recommendedName>
        <fullName evidence="6">Transmembrane protein 92</fullName>
    </recommendedName>
</protein>
<dbReference type="Proteomes" id="UP001215598">
    <property type="component" value="Unassembled WGS sequence"/>
</dbReference>
<feature type="chain" id="PRO_5042224500" description="Transmembrane protein 92" evidence="3">
    <location>
        <begin position="20"/>
        <end position="114"/>
    </location>
</feature>
<comment type="caution">
    <text evidence="4">The sequence shown here is derived from an EMBL/GenBank/DDBJ whole genome shotgun (WGS) entry which is preliminary data.</text>
</comment>
<feature type="transmembrane region" description="Helical" evidence="2">
    <location>
        <begin position="38"/>
        <end position="61"/>
    </location>
</feature>
<keyword evidence="3" id="KW-0732">Signal</keyword>
<reference evidence="4" key="1">
    <citation type="submission" date="2023-03" db="EMBL/GenBank/DDBJ databases">
        <title>Massive genome expansion in bonnet fungi (Mycena s.s.) driven by repeated elements and novel gene families across ecological guilds.</title>
        <authorList>
            <consortium name="Lawrence Berkeley National Laboratory"/>
            <person name="Harder C.B."/>
            <person name="Miyauchi S."/>
            <person name="Viragh M."/>
            <person name="Kuo A."/>
            <person name="Thoen E."/>
            <person name="Andreopoulos B."/>
            <person name="Lu D."/>
            <person name="Skrede I."/>
            <person name="Drula E."/>
            <person name="Henrissat B."/>
            <person name="Morin E."/>
            <person name="Kohler A."/>
            <person name="Barry K."/>
            <person name="LaButti K."/>
            <person name="Morin E."/>
            <person name="Salamov A."/>
            <person name="Lipzen A."/>
            <person name="Mereny Z."/>
            <person name="Hegedus B."/>
            <person name="Baldrian P."/>
            <person name="Stursova M."/>
            <person name="Weitz H."/>
            <person name="Taylor A."/>
            <person name="Grigoriev I.V."/>
            <person name="Nagy L.G."/>
            <person name="Martin F."/>
            <person name="Kauserud H."/>
        </authorList>
    </citation>
    <scope>NUCLEOTIDE SEQUENCE</scope>
    <source>
        <strain evidence="4">CBHHK182m</strain>
    </source>
</reference>
<name>A0AAD7KHG1_9AGAR</name>
<keyword evidence="2" id="KW-0472">Membrane</keyword>
<keyword evidence="2" id="KW-1133">Transmembrane helix</keyword>
<feature type="compositionally biased region" description="Pro residues" evidence="1">
    <location>
        <begin position="105"/>
        <end position="114"/>
    </location>
</feature>